<dbReference type="Proteomes" id="UP000574769">
    <property type="component" value="Unassembled WGS sequence"/>
</dbReference>
<organism evidence="2 3">
    <name type="scientific">Sphingomonas abaci</name>
    <dbReference type="NCBI Taxonomy" id="237611"/>
    <lineage>
        <taxon>Bacteria</taxon>
        <taxon>Pseudomonadati</taxon>
        <taxon>Pseudomonadota</taxon>
        <taxon>Alphaproteobacteria</taxon>
        <taxon>Sphingomonadales</taxon>
        <taxon>Sphingomonadaceae</taxon>
        <taxon>Sphingomonas</taxon>
    </lineage>
</organism>
<keyword evidence="1" id="KW-1133">Transmembrane helix</keyword>
<dbReference type="AlphaFoldDB" id="A0A7W7AIX8"/>
<dbReference type="EMBL" id="JACHNY010000002">
    <property type="protein sequence ID" value="MBB4617069.1"/>
    <property type="molecule type" value="Genomic_DNA"/>
</dbReference>
<proteinExistence type="predicted"/>
<keyword evidence="1" id="KW-0812">Transmembrane</keyword>
<comment type="caution">
    <text evidence="2">The sequence shown here is derived from an EMBL/GenBank/DDBJ whole genome shotgun (WGS) entry which is preliminary data.</text>
</comment>
<reference evidence="2 3" key="1">
    <citation type="submission" date="2020-08" db="EMBL/GenBank/DDBJ databases">
        <title>Genomic Encyclopedia of Type Strains, Phase IV (KMG-IV): sequencing the most valuable type-strain genomes for metagenomic binning, comparative biology and taxonomic classification.</title>
        <authorList>
            <person name="Goeker M."/>
        </authorList>
    </citation>
    <scope>NUCLEOTIDE SEQUENCE [LARGE SCALE GENOMIC DNA]</scope>
    <source>
        <strain evidence="2 3">DSM 15867</strain>
    </source>
</reference>
<feature type="transmembrane region" description="Helical" evidence="1">
    <location>
        <begin position="6"/>
        <end position="33"/>
    </location>
</feature>
<evidence type="ECO:0008006" key="4">
    <source>
        <dbReference type="Google" id="ProtNLM"/>
    </source>
</evidence>
<accession>A0A7W7AIX8</accession>
<keyword evidence="3" id="KW-1185">Reference proteome</keyword>
<protein>
    <recommendedName>
        <fullName evidence="4">DUF2474 domain-containing protein</fullName>
    </recommendedName>
</protein>
<gene>
    <name evidence="2" type="ORF">GGQ96_001189</name>
</gene>
<name>A0A7W7AIX8_9SPHN</name>
<evidence type="ECO:0000313" key="3">
    <source>
        <dbReference type="Proteomes" id="UP000574769"/>
    </source>
</evidence>
<keyword evidence="1" id="KW-0472">Membrane</keyword>
<evidence type="ECO:0000313" key="2">
    <source>
        <dbReference type="EMBL" id="MBB4617069.1"/>
    </source>
</evidence>
<sequence>MENRPLVRWIIRIALACLLVAMAGMLALGAALLRS</sequence>
<evidence type="ECO:0000256" key="1">
    <source>
        <dbReference type="SAM" id="Phobius"/>
    </source>
</evidence>